<name>A0A8S4PWT4_OWEFU</name>
<dbReference type="Proteomes" id="UP000749559">
    <property type="component" value="Unassembled WGS sequence"/>
</dbReference>
<feature type="domain" description="Farnesoic acid O-methyl transferase" evidence="4">
    <location>
        <begin position="2104"/>
        <end position="2181"/>
    </location>
</feature>
<keyword evidence="3" id="KW-0812">Transmembrane</keyword>
<reference evidence="5" key="1">
    <citation type="submission" date="2022-03" db="EMBL/GenBank/DDBJ databases">
        <authorList>
            <person name="Martin C."/>
        </authorList>
    </citation>
    <scope>NUCLEOTIDE SEQUENCE</scope>
</reference>
<sequence length="2551" mass="278695">MDVLKTYIPTTARLSPFYDIFLGLARTGCYTIGVVLLMWLSCQRNEVNAKFENEFKPVIAQARVELRLLYHMFNNEVSKAPTEKFDTIKEAFALQNDILRTLIRYIREKINTLIEENADMDDLDEVIRISTGIIKDLRLLKNSKVVKLEEILVRDILSNFLYMSNLPYFSSAFEDVEGGAALSEGLAQTLERLLVIASESLMLDLRRVQIASGNSTAVKRWGGVASLLTIYLKVKTDSYGSERTDQIRLTLETLGDHALKAKKAILKLQSKKSETSLQGKRSLKKSIKKLSSFLKKNKVAVTVPPLIDITGFIDSVQGGFGGAGIGGIVAGNKVTPPPILIETIPPTPPVHARIEEGHIVADPTESLPTLNEFYNFKSVIVSKVLNITDTCSVTLESDGCIISAKPTPDNCLTVKVMIQQVLNTISGIAESLQIGSFGDDIPLDMSDLVVKYFDVNVCDETMLLSISLFADREMTLIPSILSITDIEIELAIFIPTHALTVSFSAVWDLGGVSFLAQVDFDGGEYEITASPLVSEVSLATLLGSIASAVVPGGSTSASSLFNTLNFNDVIISDMNLVSKFKDVGMGSQFSFSATVPTLGRANFMLNINRLRNGNTIDNGFSLAAHLTDLKLSTIIQHIANYDISSVPLIGSLEFPEVAVIGASKDIPFLIVDFNIESEILSLSPSVTEGISLLFNARFDANSVPMNFMVTYTPPKSIGFKILPGPQLDIESILNKLLDSISLELPPGFPLASFLNEGLSNIDYDGKLNKLTLPVPLEDDIIIVEDVFELREPQVEFVIGLGNPKTLSFEASGTWLIRDYPMDLTIEKPSGSSVFLASACSERELEVGKVLAQLASSFLPDFVGDMFETFSIDNPCIEVLMGNTFGSRVSGSAVIGNFDASKVEIIGGRVSGAMVMALGIVLQKTKLSSVIDKLTKGEVDITAMPGNKIFDESSIGLVMSTQQIPTKGRSELKFKLEMLSSTTTLKGVSFVVNIKLPASADCSGDFLCLVFNKLLPGLSLNMKGRLAINDLLLEVTIPREIEFVPGFKLSDLGFRVIVKPPKIEVALIASLVIDDPALRFTGAIGFSTTGGATLEMAMIGCWAKPFAIPVMTICDLFIRIGVVPEPTVVSELHLGGRAQIGLIDNGNAKLFNATLFIGLNKIVPSESYFLGQISKLTIPEILAAFAYYPSLPAALDEIGFPDGLDTSYSQFGKTLPNGIAIPSGFRFNGTIQIIGFRVSSTMRMDLNGIFIFLTVDRFNIGNDLISVDGDGKSGPELLVDVGWNPKPRAKIDIQGKVCVLKICRSVNITIGHQGMHFEISGKFLEPFDAQLSLTATYATLASSEFKVSGYFEQVLLETLKTKVTDAIDNLNDAATAAFDAANGELESAKETLENAAEDLRDKKAVVDGIRASIDDKAEEINDQKQKVADLEKAWEEKVQDARDKVEKLNDAKEEITNIENQIKSIENSCPSGCSTSGKKLSTFQTPNGDNYRHTPIDVSRKTSIKFNVMACNDAHVILLKNPGEAIADNYQIVIHGWAGNPKSVIRDANNEVTSSQGARLSCSEMRQFWVSWANGNIQVGEGLEIGENTFLSYRDPTPQSINALNFVTGWGASGTWELIEDVDTYQTPDDSNYRHSPIDVEGKTFIRFNVMACHDAHLLLQKTPGDTSNDLYQIVIHGWSWNPKSVIRDITGTAVATSTGSVFSCNEMRPFWVSWANRKIQVRHGQAVGESIFLTWQDPTPHAVNAINFITGWGASGTWELIVDSLPPNQGTFQTPNDESYRHPPIIVNGNTVIKFNVKACNDAHLLLQKTPGDTNNELYHIVIHGWAGNPKSVIRDGMHGSEVATSAGSVLSCSEMRQFWVSWENGFIKVGKGHIYGQNMFMFWQDPTPHAVNAINFMTGWGATGSLELIDITTTSPGVIGTFQTPNQKSYRHPPIDVNGNTVIKFNVKACNDAHLLLQKTPGDTNNDLYQIVIHGWAGNPKSAIRDGMDGSEVASYAGSVLSCSEMRQFWVSWENGFIKVGKGHIYGQNMLMFWQDPTPHAVNVINFMTGWGATGSWELIDITTSTPDVIGTFQTPNDAEYRHPPIDVSGNDVVRFNVKAWDPKSVIREGTSEKVSSKGSVVSCSEMRPFWVSWENGLIKVGKGHIYNTNTFLSWQDPTPYDVKAINFMTGWGASGTWNLIDITTTSRAIFGKRKRSIQSTYKRRYLKDPLQRFQLGRKASKSFLRSHTNRVIGGILTNRRKRGWSPGETAEEIEEGKEDISWERGREAGVEKGREATEGTNEATVERGREAAENTRENVESGREVAAEKAREATERAKEVAAERVREAAVIERAREVLVERAKEAAEGVREVALEKAREVQCTAKEVAREACLVPLQALKSTLNGLKSSLSGLQAAADAALKVAEDNNVLVDAAKVVLTGLEQALEGLKVTMEGAKAAMDAAALVVENSQTAVSGAQTALDGVNEAHRTGLKTASFLTRFTLGDIINIKELKFDVLLAVADTGEFGGTIVVSFLGGSDETFSIQITVYSVEDMVKILLDQVKDRLNLLP</sequence>
<feature type="compositionally biased region" description="Basic and acidic residues" evidence="2">
    <location>
        <begin position="2266"/>
        <end position="2279"/>
    </location>
</feature>
<dbReference type="Pfam" id="PF12248">
    <property type="entry name" value="Methyltransf_FA"/>
    <property type="match status" value="5"/>
</dbReference>
<evidence type="ECO:0000259" key="4">
    <source>
        <dbReference type="Pfam" id="PF12248"/>
    </source>
</evidence>
<feature type="domain" description="Farnesoic acid O-methyl transferase" evidence="4">
    <location>
        <begin position="1638"/>
        <end position="1759"/>
    </location>
</feature>
<dbReference type="OrthoDB" id="6123392at2759"/>
<keyword evidence="3" id="KW-0472">Membrane</keyword>
<accession>A0A8S4PWT4</accession>
<evidence type="ECO:0000256" key="1">
    <source>
        <dbReference type="SAM" id="Coils"/>
    </source>
</evidence>
<feature type="compositionally biased region" description="Basic and acidic residues" evidence="2">
    <location>
        <begin position="2286"/>
        <end position="2307"/>
    </location>
</feature>
<feature type="coiled-coil region" evidence="1">
    <location>
        <begin position="2378"/>
        <end position="2440"/>
    </location>
</feature>
<dbReference type="InterPro" id="IPR022041">
    <property type="entry name" value="Methyltransf_FA"/>
</dbReference>
<evidence type="ECO:0000313" key="6">
    <source>
        <dbReference type="Proteomes" id="UP000749559"/>
    </source>
</evidence>
<gene>
    <name evidence="5" type="ORF">OFUS_LOCUS22489</name>
</gene>
<evidence type="ECO:0000256" key="2">
    <source>
        <dbReference type="SAM" id="MobiDB-lite"/>
    </source>
</evidence>
<organism evidence="5 6">
    <name type="scientific">Owenia fusiformis</name>
    <name type="common">Polychaete worm</name>
    <dbReference type="NCBI Taxonomy" id="6347"/>
    <lineage>
        <taxon>Eukaryota</taxon>
        <taxon>Metazoa</taxon>
        <taxon>Spiralia</taxon>
        <taxon>Lophotrochozoa</taxon>
        <taxon>Annelida</taxon>
        <taxon>Polychaeta</taxon>
        <taxon>Sedentaria</taxon>
        <taxon>Canalipalpata</taxon>
        <taxon>Sabellida</taxon>
        <taxon>Oweniida</taxon>
        <taxon>Oweniidae</taxon>
        <taxon>Owenia</taxon>
    </lineage>
</organism>
<keyword evidence="3" id="KW-1133">Transmembrane helix</keyword>
<feature type="domain" description="Farnesoic acid O-methyl transferase" evidence="4">
    <location>
        <begin position="1938"/>
        <end position="2060"/>
    </location>
</feature>
<evidence type="ECO:0000313" key="5">
    <source>
        <dbReference type="EMBL" id="CAH1798336.1"/>
    </source>
</evidence>
<dbReference type="EMBL" id="CAIIXF020000011">
    <property type="protein sequence ID" value="CAH1798336.1"/>
    <property type="molecule type" value="Genomic_DNA"/>
</dbReference>
<feature type="domain" description="Farnesoic acid O-methyl transferase" evidence="4">
    <location>
        <begin position="1491"/>
        <end position="1617"/>
    </location>
</feature>
<feature type="transmembrane region" description="Helical" evidence="3">
    <location>
        <begin position="20"/>
        <end position="40"/>
    </location>
</feature>
<feature type="domain" description="Farnesoic acid O-methyl transferase" evidence="4">
    <location>
        <begin position="1789"/>
        <end position="1905"/>
    </location>
</feature>
<dbReference type="PANTHER" id="PTHR36695">
    <property type="entry name" value="AGAP008648-PA"/>
    <property type="match status" value="1"/>
</dbReference>
<keyword evidence="1" id="KW-0175">Coiled coil</keyword>
<keyword evidence="6" id="KW-1185">Reference proteome</keyword>
<feature type="coiled-coil region" evidence="1">
    <location>
        <begin position="1370"/>
        <end position="1467"/>
    </location>
</feature>
<proteinExistence type="predicted"/>
<dbReference type="Gene3D" id="1.20.120.20">
    <property type="entry name" value="Apolipoprotein"/>
    <property type="match status" value="1"/>
</dbReference>
<dbReference type="PANTHER" id="PTHR36695:SF12">
    <property type="entry name" value="AGAP008648-PA"/>
    <property type="match status" value="1"/>
</dbReference>
<protein>
    <recommendedName>
        <fullName evidence="4">Farnesoic acid O-methyl transferase domain-containing protein</fullName>
    </recommendedName>
</protein>
<feature type="region of interest" description="Disordered" evidence="2">
    <location>
        <begin position="2266"/>
        <end position="2307"/>
    </location>
</feature>
<comment type="caution">
    <text evidence="5">The sequence shown here is derived from an EMBL/GenBank/DDBJ whole genome shotgun (WGS) entry which is preliminary data.</text>
</comment>
<evidence type="ECO:0000256" key="3">
    <source>
        <dbReference type="SAM" id="Phobius"/>
    </source>
</evidence>